<reference evidence="3" key="1">
    <citation type="submission" date="2014-03" db="EMBL/GenBank/DDBJ databases">
        <authorList>
            <person name="Casaregola S."/>
        </authorList>
    </citation>
    <scope>NUCLEOTIDE SEQUENCE [LARGE SCALE GENOMIC DNA]</scope>
    <source>
        <strain evidence="3">CLIB 918</strain>
    </source>
</reference>
<dbReference type="EMBL" id="CCBN010000005">
    <property type="protein sequence ID" value="CDO53582.1"/>
    <property type="molecule type" value="Genomic_DNA"/>
</dbReference>
<evidence type="ECO:0000256" key="1">
    <source>
        <dbReference type="SAM" id="MobiDB-lite"/>
    </source>
</evidence>
<gene>
    <name evidence="3" type="ORF">BN980_GECA05s04003g</name>
</gene>
<dbReference type="PANTHER" id="PTHR12461:SF99">
    <property type="entry name" value="BIFUNCTIONAL PEPTIDASE AND (3S)-LYSYL HYDROXYLASE JMJD7"/>
    <property type="match status" value="1"/>
</dbReference>
<dbReference type="Gene3D" id="2.60.120.10">
    <property type="entry name" value="Jelly Rolls"/>
    <property type="match status" value="2"/>
</dbReference>
<proteinExistence type="predicted"/>
<dbReference type="SUPFAM" id="SSF51197">
    <property type="entry name" value="Clavaminate synthase-like"/>
    <property type="match status" value="1"/>
</dbReference>
<dbReference type="PANTHER" id="PTHR12461">
    <property type="entry name" value="HYPOXIA-INDUCIBLE FACTOR 1 ALPHA INHIBITOR-RELATED"/>
    <property type="match status" value="1"/>
</dbReference>
<dbReference type="Proteomes" id="UP000242525">
    <property type="component" value="Unassembled WGS sequence"/>
</dbReference>
<dbReference type="SMART" id="SM00558">
    <property type="entry name" value="JmjC"/>
    <property type="match status" value="1"/>
</dbReference>
<dbReference type="InterPro" id="IPR003347">
    <property type="entry name" value="JmjC_dom"/>
</dbReference>
<organism evidence="3 4">
    <name type="scientific">Geotrichum candidum</name>
    <name type="common">Oospora lactis</name>
    <name type="synonym">Dipodascus geotrichum</name>
    <dbReference type="NCBI Taxonomy" id="1173061"/>
    <lineage>
        <taxon>Eukaryota</taxon>
        <taxon>Fungi</taxon>
        <taxon>Dikarya</taxon>
        <taxon>Ascomycota</taxon>
        <taxon>Saccharomycotina</taxon>
        <taxon>Dipodascomycetes</taxon>
        <taxon>Dipodascales</taxon>
        <taxon>Dipodascaceae</taxon>
        <taxon>Geotrichum</taxon>
    </lineage>
</organism>
<dbReference type="Pfam" id="PF13621">
    <property type="entry name" value="Cupin_8"/>
    <property type="match status" value="1"/>
</dbReference>
<feature type="domain" description="JmjC" evidence="2">
    <location>
        <begin position="180"/>
        <end position="386"/>
    </location>
</feature>
<comment type="caution">
    <text evidence="3">The sequence shown here is derived from an EMBL/GenBank/DDBJ whole genome shotgun (WGS) entry which is preliminary data.</text>
</comment>
<dbReference type="InterPro" id="IPR014710">
    <property type="entry name" value="RmlC-like_jellyroll"/>
</dbReference>
<dbReference type="InterPro" id="IPR041667">
    <property type="entry name" value="Cupin_8"/>
</dbReference>
<accession>A0A0J9X8P7</accession>
<evidence type="ECO:0000313" key="3">
    <source>
        <dbReference type="EMBL" id="CDO53582.1"/>
    </source>
</evidence>
<protein>
    <recommendedName>
        <fullName evidence="2">JmjC domain-containing protein</fullName>
    </recommendedName>
</protein>
<name>A0A0J9X8P7_GEOCN</name>
<keyword evidence="4" id="KW-1185">Reference proteome</keyword>
<feature type="compositionally biased region" description="Low complexity" evidence="1">
    <location>
        <begin position="135"/>
        <end position="150"/>
    </location>
</feature>
<dbReference type="STRING" id="1173061.A0A0J9X8P7"/>
<dbReference type="OrthoDB" id="415358at2759"/>
<sequence length="410" mass="44781">MSSNPSTAAAPPIDRKLLEYGILRQMDIQNLEYPAELPVHDQLPTALEFAQLVYRNVPVKFSGAAAAGASNNPWATAAERWGQHPTYLRDTLAKTTLAVAETPLGNADAPLDGRYFVQPHVRPMSGEAYFSLPCSSNSSSNNNNNGSSSNETQANPANSSVSDSCCLPCADSGSAATPVHNSTLFQPGRSTPRGSSNKIIRYMQSQDNNFPREFPALSTDAPHSLAFADAALGAPPAAVNLWLGRDLETVSRLHNDNYENIYVQVSGTKELFLVPPGDAYALDERFLIPASYDADMNLVVDAAAGHKVLFPTVDPNDPATHNDIFRRHALVYRVVLEPGDMLYMPALWYHQVGVVSVGAVNGTNVSLNYWYNPAPSSGLWMKWDYVRLTALLLRGYHDDDYFDLDSDDDI</sequence>
<feature type="region of interest" description="Disordered" evidence="1">
    <location>
        <begin position="135"/>
        <end position="157"/>
    </location>
</feature>
<evidence type="ECO:0000313" key="4">
    <source>
        <dbReference type="Proteomes" id="UP000242525"/>
    </source>
</evidence>
<evidence type="ECO:0000259" key="2">
    <source>
        <dbReference type="PROSITE" id="PS51184"/>
    </source>
</evidence>
<dbReference type="AlphaFoldDB" id="A0A0J9X8P7"/>
<dbReference type="PROSITE" id="PS51184">
    <property type="entry name" value="JMJC"/>
    <property type="match status" value="1"/>
</dbReference>